<evidence type="ECO:0000313" key="3">
    <source>
        <dbReference type="Proteomes" id="UP000322822"/>
    </source>
</evidence>
<name>A0A5P2H551_9BURK</name>
<dbReference type="EMBL" id="CP044065">
    <property type="protein sequence ID" value="QET02479.1"/>
    <property type="molecule type" value="Genomic_DNA"/>
</dbReference>
<dbReference type="InterPro" id="IPR011576">
    <property type="entry name" value="Pyridox_Oxase_N"/>
</dbReference>
<dbReference type="Proteomes" id="UP000322822">
    <property type="component" value="Chromosome 1"/>
</dbReference>
<dbReference type="InterPro" id="IPR012349">
    <property type="entry name" value="Split_barrel_FMN-bd"/>
</dbReference>
<dbReference type="InterPro" id="IPR024029">
    <property type="entry name" value="Pyridox_Oxase_FMN-dep"/>
</dbReference>
<dbReference type="PANTHER" id="PTHR42815">
    <property type="entry name" value="FAD-BINDING, PUTATIVE (AFU_ORTHOLOGUE AFUA_6G07600)-RELATED"/>
    <property type="match status" value="1"/>
</dbReference>
<proteinExistence type="predicted"/>
<accession>A0A5P2H551</accession>
<dbReference type="AlphaFoldDB" id="A0A5P2H551"/>
<dbReference type="Pfam" id="PF01243">
    <property type="entry name" value="PNPOx_N"/>
    <property type="match status" value="1"/>
</dbReference>
<dbReference type="RefSeq" id="WP_150372511.1">
    <property type="nucleotide sequence ID" value="NZ_CP044065.1"/>
</dbReference>
<reference evidence="2 3" key="1">
    <citation type="submission" date="2019-09" db="EMBL/GenBank/DDBJ databases">
        <title>FDA dAtabase for Regulatory Grade micrObial Sequences (FDA-ARGOS): Supporting development and validation of Infectious Disease Dx tests.</title>
        <authorList>
            <person name="Sciortino C."/>
            <person name="Tallon L."/>
            <person name="Sadzewicz L."/>
            <person name="Vavikolanu K."/>
            <person name="Mehta A."/>
            <person name="Aluvathingal J."/>
            <person name="Nadendla S."/>
            <person name="Nandy P."/>
            <person name="Geyer C."/>
            <person name="Yan Y."/>
            <person name="Sichtig H."/>
        </authorList>
    </citation>
    <scope>NUCLEOTIDE SEQUENCE [LARGE SCALE GENOMIC DNA]</scope>
    <source>
        <strain evidence="2 3">FDAARGOS_664</strain>
    </source>
</reference>
<dbReference type="Gene3D" id="2.30.110.10">
    <property type="entry name" value="Electron Transport, Fmn-binding Protein, Chain A"/>
    <property type="match status" value="1"/>
</dbReference>
<protein>
    <submittedName>
        <fullName evidence="2">Pyridoxamine 5'-phosphate oxidase family protein</fullName>
    </submittedName>
</protein>
<dbReference type="OrthoDB" id="9796486at2"/>
<organism evidence="2 3">
    <name type="scientific">Cupriavidus pauculus</name>
    <dbReference type="NCBI Taxonomy" id="82633"/>
    <lineage>
        <taxon>Bacteria</taxon>
        <taxon>Pseudomonadati</taxon>
        <taxon>Pseudomonadota</taxon>
        <taxon>Betaproteobacteria</taxon>
        <taxon>Burkholderiales</taxon>
        <taxon>Burkholderiaceae</taxon>
        <taxon>Cupriavidus</taxon>
    </lineage>
</organism>
<evidence type="ECO:0000313" key="2">
    <source>
        <dbReference type="EMBL" id="QET02479.1"/>
    </source>
</evidence>
<dbReference type="NCBIfam" id="TIGR04025">
    <property type="entry name" value="PPOX_FMN_DR2398"/>
    <property type="match status" value="1"/>
</dbReference>
<dbReference type="SUPFAM" id="SSF50475">
    <property type="entry name" value="FMN-binding split barrel"/>
    <property type="match status" value="1"/>
</dbReference>
<evidence type="ECO:0000259" key="1">
    <source>
        <dbReference type="Pfam" id="PF01243"/>
    </source>
</evidence>
<feature type="domain" description="Pyridoxamine 5'-phosphate oxidase N-terminal" evidence="1">
    <location>
        <begin position="44"/>
        <end position="163"/>
    </location>
</feature>
<sequence length="217" mass="23654">MSENDPQSAPHVAVPHVLTDTAALEALYAQPSAASLSKEVDYLHPHYRAFVEKSPFCLLSTINDQGGDCSPRGDAPGFVQLLDDRTLLLPDRRGNNRLDSLRNIMADPRVGLLFLVPGVNETLRVSGTARISTDPALISRFIVDGKAPTTVLVVSVLSVFFQCARALVRSHLWSPEVQIPRTALPSTGTILTDISGGAFDGATYDRELPERMRKTLY</sequence>
<gene>
    <name evidence="2" type="ORF">FOB72_10810</name>
</gene>
<dbReference type="PANTHER" id="PTHR42815:SF2">
    <property type="entry name" value="FAD-BINDING, PUTATIVE (AFU_ORTHOLOGUE AFUA_6G07600)-RELATED"/>
    <property type="match status" value="1"/>
</dbReference>